<organism evidence="1 2">
    <name type="scientific">Lachnospira eligens</name>
    <dbReference type="NCBI Taxonomy" id="39485"/>
    <lineage>
        <taxon>Bacteria</taxon>
        <taxon>Bacillati</taxon>
        <taxon>Bacillota</taxon>
        <taxon>Clostridia</taxon>
        <taxon>Lachnospirales</taxon>
        <taxon>Lachnospiraceae</taxon>
        <taxon>Lachnospira</taxon>
    </lineage>
</organism>
<name>A0A415ME68_9FIRM</name>
<reference evidence="1 2" key="1">
    <citation type="submission" date="2018-08" db="EMBL/GenBank/DDBJ databases">
        <title>A genome reference for cultivated species of the human gut microbiota.</title>
        <authorList>
            <person name="Zou Y."/>
            <person name="Xue W."/>
            <person name="Luo G."/>
        </authorList>
    </citation>
    <scope>NUCLEOTIDE SEQUENCE [LARGE SCALE GENOMIC DNA]</scope>
    <source>
        <strain evidence="1 2">AF36-7BH</strain>
    </source>
</reference>
<evidence type="ECO:0000313" key="2">
    <source>
        <dbReference type="Proteomes" id="UP000285201"/>
    </source>
</evidence>
<dbReference type="Proteomes" id="UP000285201">
    <property type="component" value="Unassembled WGS sequence"/>
</dbReference>
<dbReference type="RefSeq" id="WP_118370237.1">
    <property type="nucleotide sequence ID" value="NZ_QROY01000002.1"/>
</dbReference>
<sequence>MEDSVRFMLFYASILLSCKDEELADFIDNTASVNYVGGIPIDLHECSIEELSGIREGFVRQVLSQAKDELDKLATVQPLRYKPVYDGQIDMWDEFYRINGMVRMKDAIVRLVKEGE</sequence>
<dbReference type="AlphaFoldDB" id="A0A415ME68"/>
<comment type="caution">
    <text evidence="1">The sequence shown here is derived from an EMBL/GenBank/DDBJ whole genome shotgun (WGS) entry which is preliminary data.</text>
</comment>
<accession>A0A415ME68</accession>
<protein>
    <submittedName>
        <fullName evidence="1">Uncharacterized protein</fullName>
    </submittedName>
</protein>
<proteinExistence type="predicted"/>
<evidence type="ECO:0000313" key="1">
    <source>
        <dbReference type="EMBL" id="RHL71075.1"/>
    </source>
</evidence>
<gene>
    <name evidence="1" type="ORF">DW007_02710</name>
</gene>
<dbReference type="PROSITE" id="PS51257">
    <property type="entry name" value="PROKAR_LIPOPROTEIN"/>
    <property type="match status" value="1"/>
</dbReference>
<dbReference type="EMBL" id="QROY01000002">
    <property type="protein sequence ID" value="RHL71075.1"/>
    <property type="molecule type" value="Genomic_DNA"/>
</dbReference>